<dbReference type="FunFam" id="1.10.238.10:FF:000003">
    <property type="entry name" value="Calmodulin A"/>
    <property type="match status" value="1"/>
</dbReference>
<keyword evidence="3" id="KW-0479">Metal-binding</keyword>
<keyword evidence="2" id="KW-0963">Cytoplasm</keyword>
<dbReference type="OrthoDB" id="186625at2759"/>
<evidence type="ECO:0000313" key="8">
    <source>
        <dbReference type="Proteomes" id="UP000494206"/>
    </source>
</evidence>
<comment type="caution">
    <text evidence="7">The sequence shown here is derived from an EMBL/GenBank/DDBJ whole genome shotgun (WGS) entry which is preliminary data.</text>
</comment>
<organism evidence="7 8">
    <name type="scientific">Caenorhabditis bovis</name>
    <dbReference type="NCBI Taxonomy" id="2654633"/>
    <lineage>
        <taxon>Eukaryota</taxon>
        <taxon>Metazoa</taxon>
        <taxon>Ecdysozoa</taxon>
        <taxon>Nematoda</taxon>
        <taxon>Chromadorea</taxon>
        <taxon>Rhabditida</taxon>
        <taxon>Rhabditina</taxon>
        <taxon>Rhabditomorpha</taxon>
        <taxon>Rhabditoidea</taxon>
        <taxon>Rhabditidae</taxon>
        <taxon>Peloderinae</taxon>
        <taxon>Caenorhabditis</taxon>
    </lineage>
</organism>
<dbReference type="PANTHER" id="PTHR46212:SF9">
    <property type="entry name" value="PROGRAMMED CELL DEATH PROTEIN 6"/>
    <property type="match status" value="1"/>
</dbReference>
<evidence type="ECO:0000256" key="2">
    <source>
        <dbReference type="ARBA" id="ARBA00022490"/>
    </source>
</evidence>
<dbReference type="SMART" id="SM00054">
    <property type="entry name" value="EFh"/>
    <property type="match status" value="5"/>
</dbReference>
<name>A0A8S1F3F0_9PELO</name>
<protein>
    <recommendedName>
        <fullName evidence="6">EF-hand domain-containing protein</fullName>
    </recommendedName>
</protein>
<feature type="domain" description="EF-hand" evidence="6">
    <location>
        <begin position="9"/>
        <end position="44"/>
    </location>
</feature>
<dbReference type="CDD" id="cd16183">
    <property type="entry name" value="EFh_PEF_ALG-2"/>
    <property type="match status" value="1"/>
</dbReference>
<keyword evidence="5" id="KW-0106">Calcium</keyword>
<sequence>MSYYGQQPAVPPNLQQIFMSVDKDRSGQISADELQRALSNGTWNPFNPETCRLMIGMFDSNGDGAINFGEFQALWKYINDWTNCFRGFDTDGSGNIDKNELQNALTQFGYRLSNEFYNILMHKFDRTHSNVINFDDFIQLCVVLQTLTAAFRDVDTDRDGVITIGYEQFLTMVFSLKM</sequence>
<dbReference type="SUPFAM" id="SSF47473">
    <property type="entry name" value="EF-hand"/>
    <property type="match status" value="1"/>
</dbReference>
<reference evidence="7 8" key="1">
    <citation type="submission" date="2020-04" db="EMBL/GenBank/DDBJ databases">
        <authorList>
            <person name="Laetsch R D."/>
            <person name="Stevens L."/>
            <person name="Kumar S."/>
            <person name="Blaxter L. M."/>
        </authorList>
    </citation>
    <scope>NUCLEOTIDE SEQUENCE [LARGE SCALE GENOMIC DNA]</scope>
</reference>
<dbReference type="AlphaFoldDB" id="A0A8S1F3F0"/>
<gene>
    <name evidence="7" type="ORF">CBOVIS_LOCUS9029</name>
</gene>
<accession>A0A8S1F3F0</accession>
<dbReference type="GO" id="GO:0048306">
    <property type="term" value="F:calcium-dependent protein binding"/>
    <property type="evidence" value="ECO:0007669"/>
    <property type="project" value="UniProtKB-ARBA"/>
</dbReference>
<dbReference type="Pfam" id="PF13499">
    <property type="entry name" value="EF-hand_7"/>
    <property type="match status" value="2"/>
</dbReference>
<dbReference type="GO" id="GO:0005737">
    <property type="term" value="C:cytoplasm"/>
    <property type="evidence" value="ECO:0007669"/>
    <property type="project" value="UniProtKB-SubCell"/>
</dbReference>
<feature type="domain" description="EF-hand" evidence="6">
    <location>
        <begin position="112"/>
        <end position="147"/>
    </location>
</feature>
<keyword evidence="4" id="KW-0677">Repeat</keyword>
<dbReference type="PROSITE" id="PS50222">
    <property type="entry name" value="EF_HAND_2"/>
    <property type="match status" value="3"/>
</dbReference>
<dbReference type="GO" id="GO:0005509">
    <property type="term" value="F:calcium ion binding"/>
    <property type="evidence" value="ECO:0007669"/>
    <property type="project" value="InterPro"/>
</dbReference>
<dbReference type="PROSITE" id="PS00018">
    <property type="entry name" value="EF_HAND_1"/>
    <property type="match status" value="2"/>
</dbReference>
<feature type="domain" description="EF-hand" evidence="6">
    <location>
        <begin position="76"/>
        <end position="111"/>
    </location>
</feature>
<evidence type="ECO:0000313" key="7">
    <source>
        <dbReference type="EMBL" id="CAB3407044.1"/>
    </source>
</evidence>
<dbReference type="InterPro" id="IPR051426">
    <property type="entry name" value="Peflin/Sorcin_CaBP"/>
</dbReference>
<comment type="subcellular location">
    <subcellularLocation>
        <location evidence="1">Cytoplasm</location>
    </subcellularLocation>
</comment>
<proteinExistence type="predicted"/>
<evidence type="ECO:0000256" key="5">
    <source>
        <dbReference type="ARBA" id="ARBA00022837"/>
    </source>
</evidence>
<dbReference type="Pfam" id="PF13202">
    <property type="entry name" value="EF-hand_5"/>
    <property type="match status" value="1"/>
</dbReference>
<dbReference type="EMBL" id="CADEPM010000006">
    <property type="protein sequence ID" value="CAB3407044.1"/>
    <property type="molecule type" value="Genomic_DNA"/>
</dbReference>
<dbReference type="Gene3D" id="1.10.238.10">
    <property type="entry name" value="EF-hand"/>
    <property type="match status" value="1"/>
</dbReference>
<dbReference type="InterPro" id="IPR011992">
    <property type="entry name" value="EF-hand-dom_pair"/>
</dbReference>
<dbReference type="InterPro" id="IPR002048">
    <property type="entry name" value="EF_hand_dom"/>
</dbReference>
<keyword evidence="8" id="KW-1185">Reference proteome</keyword>
<evidence type="ECO:0000256" key="1">
    <source>
        <dbReference type="ARBA" id="ARBA00004496"/>
    </source>
</evidence>
<evidence type="ECO:0000259" key="6">
    <source>
        <dbReference type="PROSITE" id="PS50222"/>
    </source>
</evidence>
<evidence type="ECO:0000256" key="4">
    <source>
        <dbReference type="ARBA" id="ARBA00022737"/>
    </source>
</evidence>
<dbReference type="InterPro" id="IPR018247">
    <property type="entry name" value="EF_Hand_1_Ca_BS"/>
</dbReference>
<evidence type="ECO:0000256" key="3">
    <source>
        <dbReference type="ARBA" id="ARBA00022723"/>
    </source>
</evidence>
<dbReference type="PANTHER" id="PTHR46212">
    <property type="entry name" value="PEFLIN"/>
    <property type="match status" value="1"/>
</dbReference>
<dbReference type="Proteomes" id="UP000494206">
    <property type="component" value="Unassembled WGS sequence"/>
</dbReference>